<dbReference type="OrthoDB" id="9807790at2"/>
<comment type="caution">
    <text evidence="12">The sequence shown here is derived from an EMBL/GenBank/DDBJ whole genome shotgun (WGS) entry which is preliminary data.</text>
</comment>
<dbReference type="Proteomes" id="UP000053699">
    <property type="component" value="Unassembled WGS sequence"/>
</dbReference>
<evidence type="ECO:0000256" key="5">
    <source>
        <dbReference type="ARBA" id="ARBA00022741"/>
    </source>
</evidence>
<dbReference type="CDD" id="cd01127">
    <property type="entry name" value="TrwB_TraG_TraD_VirD4"/>
    <property type="match status" value="1"/>
</dbReference>
<comment type="subcellular location">
    <subcellularLocation>
        <location evidence="1">Cell membrane</location>
        <topology evidence="1">Multi-pass membrane protein</topology>
    </subcellularLocation>
</comment>
<keyword evidence="3 10" id="KW-0812">Transmembrane</keyword>
<dbReference type="InterPro" id="IPR050206">
    <property type="entry name" value="FtsK/SpoIIIE/SftA"/>
</dbReference>
<evidence type="ECO:0000256" key="1">
    <source>
        <dbReference type="ARBA" id="ARBA00004651"/>
    </source>
</evidence>
<keyword evidence="5 9" id="KW-0547">Nucleotide-binding</keyword>
<reference evidence="12 13" key="1">
    <citation type="journal article" date="2015" name="Proc. Natl. Acad. Sci. U.S.A.">
        <title>Insight into the evolution and origin of leprosy bacilli from the genome sequence of Mycobacterium lepromatosis.</title>
        <authorList>
            <person name="Singh P."/>
            <person name="Benjak A."/>
            <person name="Schuenemann V.J."/>
            <person name="Herbig A."/>
            <person name="Avanzi C."/>
            <person name="Busso P."/>
            <person name="Nieselt K."/>
            <person name="Krause J."/>
            <person name="Vera-Cabrera L."/>
            <person name="Cole S.T."/>
        </authorList>
    </citation>
    <scope>NUCLEOTIDE SEQUENCE [LARGE SCALE GENOMIC DNA]</scope>
    <source>
        <strain evidence="12 13">Mx1-22A</strain>
    </source>
</reference>
<evidence type="ECO:0000256" key="9">
    <source>
        <dbReference type="PROSITE-ProRule" id="PRU00289"/>
    </source>
</evidence>
<dbReference type="SMART" id="SM00382">
    <property type="entry name" value="AAA"/>
    <property type="match status" value="3"/>
</dbReference>
<keyword evidence="8 10" id="KW-0472">Membrane</keyword>
<organism evidence="12 13">
    <name type="scientific">Mycobacterium lepromatosis</name>
    <dbReference type="NCBI Taxonomy" id="480418"/>
    <lineage>
        <taxon>Bacteria</taxon>
        <taxon>Bacillati</taxon>
        <taxon>Actinomycetota</taxon>
        <taxon>Actinomycetes</taxon>
        <taxon>Mycobacteriales</taxon>
        <taxon>Mycobacteriaceae</taxon>
        <taxon>Mycobacterium</taxon>
    </lineage>
</organism>
<evidence type="ECO:0000256" key="6">
    <source>
        <dbReference type="ARBA" id="ARBA00022840"/>
    </source>
</evidence>
<feature type="binding site" evidence="9">
    <location>
        <begin position="834"/>
        <end position="841"/>
    </location>
    <ligand>
        <name>ATP</name>
        <dbReference type="ChEBI" id="CHEBI:30616"/>
    </ligand>
</feature>
<evidence type="ECO:0000256" key="2">
    <source>
        <dbReference type="ARBA" id="ARBA00022475"/>
    </source>
</evidence>
<feature type="domain" description="FtsK" evidence="11">
    <location>
        <begin position="816"/>
        <end position="1005"/>
    </location>
</feature>
<evidence type="ECO:0000256" key="10">
    <source>
        <dbReference type="SAM" id="Phobius"/>
    </source>
</evidence>
<keyword evidence="6 9" id="KW-0067">ATP-binding</keyword>
<dbReference type="NCBIfam" id="TIGR03925">
    <property type="entry name" value="T7SS_EccC_b"/>
    <property type="match status" value="1"/>
</dbReference>
<dbReference type="PATRIC" id="fig|480418.6.peg.5375"/>
<dbReference type="RefSeq" id="WP_045843899.1">
    <property type="nucleotide sequence ID" value="NZ_CP083405.1"/>
</dbReference>
<evidence type="ECO:0000256" key="8">
    <source>
        <dbReference type="ARBA" id="ARBA00023136"/>
    </source>
</evidence>
<feature type="domain" description="FtsK" evidence="11">
    <location>
        <begin position="460"/>
        <end position="667"/>
    </location>
</feature>
<name>A0A0F4ESG8_9MYCO</name>
<dbReference type="PROSITE" id="PS50901">
    <property type="entry name" value="FTSK"/>
    <property type="match status" value="2"/>
</dbReference>
<dbReference type="InterPro" id="IPR023837">
    <property type="entry name" value="EccCb-like_Actinobacteria"/>
</dbReference>
<dbReference type="STRING" id="480418.GCA_000975265_03642"/>
<keyword evidence="13" id="KW-1185">Reference proteome</keyword>
<proteinExistence type="predicted"/>
<feature type="transmembrane region" description="Helical" evidence="10">
    <location>
        <begin position="42"/>
        <end position="60"/>
    </location>
</feature>
<evidence type="ECO:0000256" key="4">
    <source>
        <dbReference type="ARBA" id="ARBA00022737"/>
    </source>
</evidence>
<gene>
    <name evidence="12" type="primary">eccC3</name>
    <name evidence="12" type="ORF">MLPM_2535</name>
</gene>
<keyword evidence="4" id="KW-0677">Repeat</keyword>
<keyword evidence="2" id="KW-1003">Cell membrane</keyword>
<accession>A0A0F4ESG8</accession>
<evidence type="ECO:0000259" key="11">
    <source>
        <dbReference type="PROSITE" id="PS50901"/>
    </source>
</evidence>
<dbReference type="GO" id="GO:0005524">
    <property type="term" value="F:ATP binding"/>
    <property type="evidence" value="ECO:0007669"/>
    <property type="project" value="UniProtKB-UniRule"/>
</dbReference>
<evidence type="ECO:0000313" key="13">
    <source>
        <dbReference type="Proteomes" id="UP000053699"/>
    </source>
</evidence>
<dbReference type="Pfam" id="PF01580">
    <property type="entry name" value="FtsK_SpoIIIE"/>
    <property type="match status" value="2"/>
</dbReference>
<evidence type="ECO:0000313" key="12">
    <source>
        <dbReference type="EMBL" id="KJX74560.1"/>
    </source>
</evidence>
<dbReference type="Gene3D" id="3.40.50.300">
    <property type="entry name" value="P-loop containing nucleotide triphosphate hydrolases"/>
    <property type="match status" value="3"/>
</dbReference>
<dbReference type="InterPro" id="IPR023836">
    <property type="entry name" value="EccCa-like_Actinobacteria"/>
</dbReference>
<dbReference type="EMBL" id="JRPY01000113">
    <property type="protein sequence ID" value="KJX74560.1"/>
    <property type="molecule type" value="Genomic_DNA"/>
</dbReference>
<sequence>MSRLIFEARRRLPLPSSRKGAILIEAPSELPRVIPPSLLRRAMPYMIVILIVGMIVAMVATGMRMISPQTLFFPFVMLLAATALYRGNDNKMRTEEVDAERADYLRYLSVVRGNIRTQAAEQRAVAQWSHPEPTTLADVPGSRRQWERDPHDSDFLFVRVGRRQVPLDAALRVKDTADEIDLEPVSHSALRSLLDVHRTVRDVPTGIDLSKVSRITVFIDTESSKDEARAALRAWIAQAVTWHDPALFGVALATPDLENSDWSWLKWLPHVDIPGQFDGVGSARYLSTDPDELVSLLGAVLADRPAFTGMSVDALRHLMIVIDDPDYDLNASTLVMSRAGVTVVHCSTTPPHREQYSDPDQPILRIVRGAIERWQTGGWQPYIDTADQLSAAEAAHLARQLSRWDSNPTHSGLRSAATRGASFTTLLGISDASRLDVTTLWAPRRRDDELRIPIGVTATGEPLMFDLKDETEGGMGPHGLMIGMTGSGKSQTLMSILLSLLTTHSADRLIVIYADFKGEAGADSFRNFPQVVAVISNMAEKKSLAERFADTLRGEVARRETLLREAGRRVQGSAFNSVLEYENAIAAGAIDLPPIPTLFVVADEFTLMLADHPEYAELFDYLARKGRSFRIHILFASQTLDIGKIKDIDKNTSYRIGLKVANASVSRQIIGVEDAYHIESGKEHKGVGFLVPSPGASPIKFRSTYVDVIYEPPRSTKIRVVEATPEPKLFTAGVVEPDHPIVISSEDDDELVAPPRKLIATIGEQLARYGPRAPKLWLPPLDESIQLTALLASAGVPQRQWRWPLGEIDKPFEMRRDPLIFDATSSAGNMVIHGGPKSGKSTALQTFILSAASLHSPRDVTFYCLDYGGGQLRAVQDLPHVGSVASALEPERIRRTFGELEQLLLSRQQRERFRDKRASGSVPDDCFGDVFLIIDNLYAFSRDNTDQFNTRNPLVTKVTELVNVGLAYGIHVVITTPSWLEVPLVMRDGFGLRLELKLPDARDSNVRVVGALRRPADAVPHDQPGRGLTMAAEHFLFAAPQLDQVAVINARHTDVAAPPVRLLPTNLAPDAVGALYRGPEKVVIGQREEDLAPVVVNFADNPLLMVFGDSRSGKTTLLRHIIRTIREHSSPDQVAFTVLDRRLHLADEPLFPDNEYTANIDRIIPAMLGLANLIEARRPPVGLSAAELSRWAFAGHIHYLLIDDVDQVPDSPAMSGPYIGQRPWTNLIGLLGQAGDLGLRVIVTGRATGSGHALMTSQLLRRLNDLQATTLMLAGNPADGGKIRGQRFSRLPAGRAILLNDSNSPTYVQLVHPWPGSRYQNGSTMAGSSDG</sequence>
<dbReference type="PANTHER" id="PTHR22683">
    <property type="entry name" value="SPORULATION PROTEIN RELATED"/>
    <property type="match status" value="1"/>
</dbReference>
<protein>
    <submittedName>
        <fullName evidence="12">ESX component EccC3</fullName>
    </submittedName>
</protein>
<dbReference type="InterPro" id="IPR003593">
    <property type="entry name" value="AAA+_ATPase"/>
</dbReference>
<dbReference type="GO" id="GO:0003677">
    <property type="term" value="F:DNA binding"/>
    <property type="evidence" value="ECO:0007669"/>
    <property type="project" value="InterPro"/>
</dbReference>
<evidence type="ECO:0000256" key="7">
    <source>
        <dbReference type="ARBA" id="ARBA00022989"/>
    </source>
</evidence>
<dbReference type="SUPFAM" id="SSF52540">
    <property type="entry name" value="P-loop containing nucleoside triphosphate hydrolases"/>
    <property type="match status" value="3"/>
</dbReference>
<dbReference type="InterPro" id="IPR002543">
    <property type="entry name" value="FtsK_dom"/>
</dbReference>
<dbReference type="NCBIfam" id="TIGR03924">
    <property type="entry name" value="T7SS_EccC_a"/>
    <property type="match status" value="1"/>
</dbReference>
<evidence type="ECO:0000256" key="3">
    <source>
        <dbReference type="ARBA" id="ARBA00022692"/>
    </source>
</evidence>
<dbReference type="GO" id="GO:0005886">
    <property type="term" value="C:plasma membrane"/>
    <property type="evidence" value="ECO:0007669"/>
    <property type="project" value="UniProtKB-SubCell"/>
</dbReference>
<dbReference type="InterPro" id="IPR027417">
    <property type="entry name" value="P-loop_NTPase"/>
</dbReference>
<dbReference type="PANTHER" id="PTHR22683:SF1">
    <property type="entry name" value="TYPE VII SECRETION SYSTEM PROTEIN ESSC"/>
    <property type="match status" value="1"/>
</dbReference>
<keyword evidence="7 10" id="KW-1133">Transmembrane helix</keyword>
<feature type="binding site" evidence="9">
    <location>
        <begin position="483"/>
        <end position="490"/>
    </location>
    <ligand>
        <name>ATP</name>
        <dbReference type="ChEBI" id="CHEBI:30616"/>
    </ligand>
</feature>